<organism evidence="2 3">
    <name type="scientific">Oryza sativa subsp. japonica</name>
    <name type="common">Rice</name>
    <dbReference type="NCBI Taxonomy" id="39947"/>
    <lineage>
        <taxon>Eukaryota</taxon>
        <taxon>Viridiplantae</taxon>
        <taxon>Streptophyta</taxon>
        <taxon>Embryophyta</taxon>
        <taxon>Tracheophyta</taxon>
        <taxon>Spermatophyta</taxon>
        <taxon>Magnoliopsida</taxon>
        <taxon>Liliopsida</taxon>
        <taxon>Poales</taxon>
        <taxon>Poaceae</taxon>
        <taxon>BOP clade</taxon>
        <taxon>Oryzoideae</taxon>
        <taxon>Oryzeae</taxon>
        <taxon>Oryzinae</taxon>
        <taxon>Oryza</taxon>
        <taxon>Oryza sativa</taxon>
    </lineage>
</organism>
<evidence type="ECO:0000313" key="2">
    <source>
        <dbReference type="EMBL" id="BAT12235.1"/>
    </source>
</evidence>
<proteinExistence type="predicted"/>
<reference evidence="3" key="1">
    <citation type="journal article" date="2005" name="Nature">
        <title>The map-based sequence of the rice genome.</title>
        <authorList>
            <consortium name="International rice genome sequencing project (IRGSP)"/>
            <person name="Matsumoto T."/>
            <person name="Wu J."/>
            <person name="Kanamori H."/>
            <person name="Katayose Y."/>
            <person name="Fujisawa M."/>
            <person name="Namiki N."/>
            <person name="Mizuno H."/>
            <person name="Yamamoto K."/>
            <person name="Antonio B.A."/>
            <person name="Baba T."/>
            <person name="Sakata K."/>
            <person name="Nagamura Y."/>
            <person name="Aoki H."/>
            <person name="Arikawa K."/>
            <person name="Arita K."/>
            <person name="Bito T."/>
            <person name="Chiden Y."/>
            <person name="Fujitsuka N."/>
            <person name="Fukunaka R."/>
            <person name="Hamada M."/>
            <person name="Harada C."/>
            <person name="Hayashi A."/>
            <person name="Hijishita S."/>
            <person name="Honda M."/>
            <person name="Hosokawa S."/>
            <person name="Ichikawa Y."/>
            <person name="Idonuma A."/>
            <person name="Iijima M."/>
            <person name="Ikeda M."/>
            <person name="Ikeno M."/>
            <person name="Ito K."/>
            <person name="Ito S."/>
            <person name="Ito T."/>
            <person name="Ito Y."/>
            <person name="Ito Y."/>
            <person name="Iwabuchi A."/>
            <person name="Kamiya K."/>
            <person name="Karasawa W."/>
            <person name="Kurita K."/>
            <person name="Katagiri S."/>
            <person name="Kikuta A."/>
            <person name="Kobayashi H."/>
            <person name="Kobayashi N."/>
            <person name="Machita K."/>
            <person name="Maehara T."/>
            <person name="Masukawa M."/>
            <person name="Mizubayashi T."/>
            <person name="Mukai Y."/>
            <person name="Nagasaki H."/>
            <person name="Nagata Y."/>
            <person name="Naito S."/>
            <person name="Nakashima M."/>
            <person name="Nakama Y."/>
            <person name="Nakamichi Y."/>
            <person name="Nakamura M."/>
            <person name="Meguro A."/>
            <person name="Negishi M."/>
            <person name="Ohta I."/>
            <person name="Ohta T."/>
            <person name="Okamoto M."/>
            <person name="Ono N."/>
            <person name="Saji S."/>
            <person name="Sakaguchi M."/>
            <person name="Sakai K."/>
            <person name="Shibata M."/>
            <person name="Shimokawa T."/>
            <person name="Song J."/>
            <person name="Takazaki Y."/>
            <person name="Terasawa K."/>
            <person name="Tsugane M."/>
            <person name="Tsuji K."/>
            <person name="Ueda S."/>
            <person name="Waki K."/>
            <person name="Yamagata H."/>
            <person name="Yamamoto M."/>
            <person name="Yamamoto S."/>
            <person name="Yamane H."/>
            <person name="Yoshiki S."/>
            <person name="Yoshihara R."/>
            <person name="Yukawa K."/>
            <person name="Zhong H."/>
            <person name="Yano M."/>
            <person name="Yuan Q."/>
            <person name="Ouyang S."/>
            <person name="Liu J."/>
            <person name="Jones K.M."/>
            <person name="Gansberger K."/>
            <person name="Moffat K."/>
            <person name="Hill J."/>
            <person name="Bera J."/>
            <person name="Fadrosh D."/>
            <person name="Jin S."/>
            <person name="Johri S."/>
            <person name="Kim M."/>
            <person name="Overton L."/>
            <person name="Reardon M."/>
            <person name="Tsitrin T."/>
            <person name="Vuong H."/>
            <person name="Weaver B."/>
            <person name="Ciecko A."/>
            <person name="Tallon L."/>
            <person name="Jackson J."/>
            <person name="Pai G."/>
            <person name="Aken S.V."/>
            <person name="Utterback T."/>
            <person name="Reidmuller S."/>
            <person name="Feldblyum T."/>
            <person name="Hsiao J."/>
            <person name="Zismann V."/>
            <person name="Iobst S."/>
            <person name="de Vazeille A.R."/>
            <person name="Buell C.R."/>
            <person name="Ying K."/>
            <person name="Li Y."/>
            <person name="Lu T."/>
            <person name="Huang Y."/>
            <person name="Zhao Q."/>
            <person name="Feng Q."/>
            <person name="Zhang L."/>
            <person name="Zhu J."/>
            <person name="Weng Q."/>
            <person name="Mu J."/>
            <person name="Lu Y."/>
            <person name="Fan D."/>
            <person name="Liu Y."/>
            <person name="Guan J."/>
            <person name="Zhang Y."/>
            <person name="Yu S."/>
            <person name="Liu X."/>
            <person name="Zhang Y."/>
            <person name="Hong G."/>
            <person name="Han B."/>
            <person name="Choisne N."/>
            <person name="Demange N."/>
            <person name="Orjeda G."/>
            <person name="Samain S."/>
            <person name="Cattolico L."/>
            <person name="Pelletier E."/>
            <person name="Couloux A."/>
            <person name="Segurens B."/>
            <person name="Wincker P."/>
            <person name="D'Hont A."/>
            <person name="Scarpelli C."/>
            <person name="Weissenbach J."/>
            <person name="Salanoubat M."/>
            <person name="Quetier F."/>
            <person name="Yu Y."/>
            <person name="Kim H.R."/>
            <person name="Rambo T."/>
            <person name="Currie J."/>
            <person name="Collura K."/>
            <person name="Luo M."/>
            <person name="Yang T."/>
            <person name="Ammiraju J.S.S."/>
            <person name="Engler F."/>
            <person name="Soderlund C."/>
            <person name="Wing R.A."/>
            <person name="Palmer L.E."/>
            <person name="de la Bastide M."/>
            <person name="Spiegel L."/>
            <person name="Nascimento L."/>
            <person name="Zutavern T."/>
            <person name="O'Shaughnessy A."/>
            <person name="Dike S."/>
            <person name="Dedhia N."/>
            <person name="Preston R."/>
            <person name="Balija V."/>
            <person name="McCombie W.R."/>
            <person name="Chow T."/>
            <person name="Chen H."/>
            <person name="Chung M."/>
            <person name="Chen C."/>
            <person name="Shaw J."/>
            <person name="Wu H."/>
            <person name="Hsiao K."/>
            <person name="Chao Y."/>
            <person name="Chu M."/>
            <person name="Cheng C."/>
            <person name="Hour A."/>
            <person name="Lee P."/>
            <person name="Lin S."/>
            <person name="Lin Y."/>
            <person name="Liou J."/>
            <person name="Liu S."/>
            <person name="Hsing Y."/>
            <person name="Raghuvanshi S."/>
            <person name="Mohanty A."/>
            <person name="Bharti A.K."/>
            <person name="Gaur A."/>
            <person name="Gupta V."/>
            <person name="Kumar D."/>
            <person name="Ravi V."/>
            <person name="Vij S."/>
            <person name="Kapur A."/>
            <person name="Khurana P."/>
            <person name="Khurana P."/>
            <person name="Khurana J.P."/>
            <person name="Tyagi A.K."/>
            <person name="Gaikwad K."/>
            <person name="Singh A."/>
            <person name="Dalal V."/>
            <person name="Srivastava S."/>
            <person name="Dixit A."/>
            <person name="Pal A.K."/>
            <person name="Ghazi I.A."/>
            <person name="Yadav M."/>
            <person name="Pandit A."/>
            <person name="Bhargava A."/>
            <person name="Sureshbabu K."/>
            <person name="Batra K."/>
            <person name="Sharma T.R."/>
            <person name="Mohapatra T."/>
            <person name="Singh N.K."/>
            <person name="Messing J."/>
            <person name="Nelson A.B."/>
            <person name="Fuks G."/>
            <person name="Kavchok S."/>
            <person name="Keizer G."/>
            <person name="Linton E."/>
            <person name="Llaca V."/>
            <person name="Song R."/>
            <person name="Tanyolac B."/>
            <person name="Young S."/>
            <person name="Ho-Il K."/>
            <person name="Hahn J.H."/>
            <person name="Sangsakoo G."/>
            <person name="Vanavichit A."/>
            <person name="de Mattos Luiz.A.T."/>
            <person name="Zimmer P.D."/>
            <person name="Malone G."/>
            <person name="Dellagostin O."/>
            <person name="de Oliveira A.C."/>
            <person name="Bevan M."/>
            <person name="Bancroft I."/>
            <person name="Minx P."/>
            <person name="Cordum H."/>
            <person name="Wilson R."/>
            <person name="Cheng Z."/>
            <person name="Jin W."/>
            <person name="Jiang J."/>
            <person name="Leong S.A."/>
            <person name="Iwama H."/>
            <person name="Gojobori T."/>
            <person name="Itoh T."/>
            <person name="Niimura Y."/>
            <person name="Fujii Y."/>
            <person name="Habara T."/>
            <person name="Sakai H."/>
            <person name="Sato Y."/>
            <person name="Wilson G."/>
            <person name="Kumar K."/>
            <person name="McCouch S."/>
            <person name="Juretic N."/>
            <person name="Hoen D."/>
            <person name="Wright S."/>
            <person name="Bruskiewich R."/>
            <person name="Bureau T."/>
            <person name="Miyao A."/>
            <person name="Hirochika H."/>
            <person name="Nishikawa T."/>
            <person name="Kadowaki K."/>
            <person name="Sugiura M."/>
            <person name="Burr B."/>
            <person name="Sasaki T."/>
        </authorList>
    </citation>
    <scope>NUCLEOTIDE SEQUENCE [LARGE SCALE GENOMIC DNA]</scope>
    <source>
        <strain evidence="3">cv. Nipponbare</strain>
    </source>
</reference>
<reference evidence="2 3" key="3">
    <citation type="journal article" date="2013" name="Rice">
        <title>Improvement of the Oryza sativa Nipponbare reference genome using next generation sequence and optical map data.</title>
        <authorList>
            <person name="Kawahara Y."/>
            <person name="de la Bastide M."/>
            <person name="Hamilton J.P."/>
            <person name="Kanamori H."/>
            <person name="McCombie W.R."/>
            <person name="Ouyang S."/>
            <person name="Schwartz D.C."/>
            <person name="Tanaka T."/>
            <person name="Wu J."/>
            <person name="Zhou S."/>
            <person name="Childs K.L."/>
            <person name="Davidson R.M."/>
            <person name="Lin H."/>
            <person name="Quesada-Ocampo L."/>
            <person name="Vaillancourt B."/>
            <person name="Sakai H."/>
            <person name="Lee S.S."/>
            <person name="Kim J."/>
            <person name="Numa H."/>
            <person name="Itoh T."/>
            <person name="Buell C.R."/>
            <person name="Matsumoto T."/>
        </authorList>
    </citation>
    <scope>NUCLEOTIDE SEQUENCE [LARGE SCALE GENOMIC DNA]</scope>
    <source>
        <strain evidence="3">cv. Nipponbare</strain>
    </source>
</reference>
<dbReference type="Gramene" id="Os10t0579250-00">
    <property type="protein sequence ID" value="Os10t0579250-00"/>
    <property type="gene ID" value="Os10g0579250"/>
</dbReference>
<keyword evidence="3" id="KW-1185">Reference proteome</keyword>
<feature type="region of interest" description="Disordered" evidence="1">
    <location>
        <begin position="49"/>
        <end position="72"/>
    </location>
</feature>
<dbReference type="PaxDb" id="39947-A0A0P0XY82"/>
<reference evidence="2 3" key="2">
    <citation type="journal article" date="2013" name="Plant Cell Physiol.">
        <title>Rice Annotation Project Database (RAP-DB): an integrative and interactive database for rice genomics.</title>
        <authorList>
            <person name="Sakai H."/>
            <person name="Lee S.S."/>
            <person name="Tanaka T."/>
            <person name="Numa H."/>
            <person name="Kim J."/>
            <person name="Kawahara Y."/>
            <person name="Wakimoto H."/>
            <person name="Yang C.C."/>
            <person name="Iwamoto M."/>
            <person name="Abe T."/>
            <person name="Yamada Y."/>
            <person name="Muto A."/>
            <person name="Inokuchi H."/>
            <person name="Ikemura T."/>
            <person name="Matsumoto T."/>
            <person name="Sasaki T."/>
            <person name="Itoh T."/>
        </authorList>
    </citation>
    <scope>NUCLEOTIDE SEQUENCE [LARGE SCALE GENOMIC DNA]</scope>
    <source>
        <strain evidence="3">cv. Nipponbare</strain>
    </source>
</reference>
<protein>
    <submittedName>
        <fullName evidence="2">Os10g0579250 protein</fullName>
    </submittedName>
</protein>
<evidence type="ECO:0000256" key="1">
    <source>
        <dbReference type="SAM" id="MobiDB-lite"/>
    </source>
</evidence>
<gene>
    <name evidence="2" type="ordered locus">Os10g0579250</name>
    <name evidence="2" type="ORF">OSNPB_100579250</name>
</gene>
<evidence type="ECO:0000313" key="3">
    <source>
        <dbReference type="Proteomes" id="UP000059680"/>
    </source>
</evidence>
<dbReference type="EMBL" id="AP014966">
    <property type="protein sequence ID" value="BAT12235.1"/>
    <property type="molecule type" value="Genomic_DNA"/>
</dbReference>
<dbReference type="InParanoid" id="A0A0P0XY82"/>
<name>A0A0P0XY82_ORYSJ</name>
<sequence>MKNMKTRDATAITPNAEKRIPVPIKSYTTKAKVTSALEAKFTRTAILNPRPRSLNGKTSEIISQPIGPNDTW</sequence>
<dbReference type="AlphaFoldDB" id="A0A0P0XY82"/>
<accession>A0A0P0XY82</accession>
<dbReference type="Proteomes" id="UP000059680">
    <property type="component" value="Chromosome 10"/>
</dbReference>